<accession>A0A1B6G112</accession>
<evidence type="ECO:0000259" key="1">
    <source>
        <dbReference type="PROSITE" id="PS50195"/>
    </source>
</evidence>
<gene>
    <name evidence="2" type="ORF">g.2610</name>
</gene>
<dbReference type="Gene3D" id="3.30.1520.10">
    <property type="entry name" value="Phox-like domain"/>
    <property type="match status" value="1"/>
</dbReference>
<dbReference type="Pfam" id="PF00787">
    <property type="entry name" value="PX"/>
    <property type="match status" value="1"/>
</dbReference>
<name>A0A1B6G112_9HEMI</name>
<dbReference type="GO" id="GO:0035091">
    <property type="term" value="F:phosphatidylinositol binding"/>
    <property type="evidence" value="ECO:0007669"/>
    <property type="project" value="InterPro"/>
</dbReference>
<feature type="non-terminal residue" evidence="2">
    <location>
        <position position="201"/>
    </location>
</feature>
<evidence type="ECO:0000313" key="2">
    <source>
        <dbReference type="EMBL" id="JAS56081.1"/>
    </source>
</evidence>
<dbReference type="AlphaFoldDB" id="A0A1B6G112"/>
<sequence>VQSAVYDKLQTEEKFLNGFRNNVAYVKLLAELELLKEPKSDDEDTGSVDELSLGSETASLSSLTLDQREGCVEIGETTVSVTPASPTHSVSHSTECKTGPYTLAAEIIETGVVNEKGKTFGIYAMSVSRRYDSGYKETWHIYRRYSDFYELQQKVRDKYPDLAKLTFPGKKTFHNMERRVLERRMKMLNHYLQTLLHSGVL</sequence>
<dbReference type="InterPro" id="IPR037437">
    <property type="entry name" value="SNX13_PX"/>
</dbReference>
<reference evidence="2" key="1">
    <citation type="submission" date="2015-11" db="EMBL/GenBank/DDBJ databases">
        <title>De novo transcriptome assembly of four potential Pierce s Disease insect vectors from Arizona vineyards.</title>
        <authorList>
            <person name="Tassone E.E."/>
        </authorList>
    </citation>
    <scope>NUCLEOTIDE SEQUENCE</scope>
</reference>
<dbReference type="PROSITE" id="PS50195">
    <property type="entry name" value="PX"/>
    <property type="match status" value="1"/>
</dbReference>
<feature type="non-terminal residue" evidence="2">
    <location>
        <position position="1"/>
    </location>
</feature>
<proteinExistence type="predicted"/>
<dbReference type="GO" id="GO:0005769">
    <property type="term" value="C:early endosome"/>
    <property type="evidence" value="ECO:0007669"/>
    <property type="project" value="TreeGrafter"/>
</dbReference>
<organism evidence="2">
    <name type="scientific">Cuerna arida</name>
    <dbReference type="NCBI Taxonomy" id="1464854"/>
    <lineage>
        <taxon>Eukaryota</taxon>
        <taxon>Metazoa</taxon>
        <taxon>Ecdysozoa</taxon>
        <taxon>Arthropoda</taxon>
        <taxon>Hexapoda</taxon>
        <taxon>Insecta</taxon>
        <taxon>Pterygota</taxon>
        <taxon>Neoptera</taxon>
        <taxon>Paraneoptera</taxon>
        <taxon>Hemiptera</taxon>
        <taxon>Auchenorrhyncha</taxon>
        <taxon>Membracoidea</taxon>
        <taxon>Cicadellidae</taxon>
        <taxon>Cicadellinae</taxon>
        <taxon>Proconiini</taxon>
        <taxon>Cuerna</taxon>
    </lineage>
</organism>
<feature type="domain" description="PX" evidence="1">
    <location>
        <begin position="101"/>
        <end position="201"/>
    </location>
</feature>
<protein>
    <recommendedName>
        <fullName evidence="1">PX domain-containing protein</fullName>
    </recommendedName>
</protein>
<dbReference type="PANTHER" id="PTHR22775">
    <property type="entry name" value="SORTING NEXIN"/>
    <property type="match status" value="1"/>
</dbReference>
<dbReference type="InterPro" id="IPR036871">
    <property type="entry name" value="PX_dom_sf"/>
</dbReference>
<dbReference type="SMART" id="SM00312">
    <property type="entry name" value="PX"/>
    <property type="match status" value="1"/>
</dbReference>
<dbReference type="EMBL" id="GECZ01013688">
    <property type="protein sequence ID" value="JAS56081.1"/>
    <property type="molecule type" value="Transcribed_RNA"/>
</dbReference>
<dbReference type="PANTHER" id="PTHR22775:SF3">
    <property type="entry name" value="SORTING NEXIN-13"/>
    <property type="match status" value="1"/>
</dbReference>
<dbReference type="InterPro" id="IPR001683">
    <property type="entry name" value="PX_dom"/>
</dbReference>
<dbReference type="SUPFAM" id="SSF64268">
    <property type="entry name" value="PX domain"/>
    <property type="match status" value="1"/>
</dbReference>
<dbReference type="CDD" id="cd06873">
    <property type="entry name" value="PX_SNX13"/>
    <property type="match status" value="1"/>
</dbReference>